<dbReference type="EMBL" id="CP000724">
    <property type="protein sequence ID" value="ABR50049.1"/>
    <property type="molecule type" value="Genomic_DNA"/>
</dbReference>
<dbReference type="GO" id="GO:0005524">
    <property type="term" value="F:ATP binding"/>
    <property type="evidence" value="ECO:0007669"/>
    <property type="project" value="InterPro"/>
</dbReference>
<keyword evidence="3" id="KW-1185">Reference proteome</keyword>
<keyword evidence="2" id="KW-0418">Kinase</keyword>
<dbReference type="PANTHER" id="PTHR44167:SF24">
    <property type="entry name" value="SERINE_THREONINE-PROTEIN KINASE CHK2"/>
    <property type="match status" value="1"/>
</dbReference>
<name>A6TV31_ALKMQ</name>
<evidence type="ECO:0000313" key="3">
    <source>
        <dbReference type="Proteomes" id="UP000001572"/>
    </source>
</evidence>
<dbReference type="eggNOG" id="COG0515">
    <property type="taxonomic scope" value="Bacteria"/>
</dbReference>
<dbReference type="InterPro" id="IPR000719">
    <property type="entry name" value="Prot_kinase_dom"/>
</dbReference>
<dbReference type="HOGENOM" id="CLU_363174_0_0_9"/>
<dbReference type="Gene3D" id="1.10.510.10">
    <property type="entry name" value="Transferase(Phosphotransferase) domain 1"/>
    <property type="match status" value="1"/>
</dbReference>
<dbReference type="SUPFAM" id="SSF56112">
    <property type="entry name" value="Protein kinase-like (PK-like)"/>
    <property type="match status" value="1"/>
</dbReference>
<dbReference type="InterPro" id="IPR008271">
    <property type="entry name" value="Ser/Thr_kinase_AS"/>
</dbReference>
<dbReference type="KEGG" id="amt:Amet_3962"/>
<dbReference type="InterPro" id="IPR011009">
    <property type="entry name" value="Kinase-like_dom_sf"/>
</dbReference>
<dbReference type="PROSITE" id="PS50011">
    <property type="entry name" value="PROTEIN_KINASE_DOM"/>
    <property type="match status" value="1"/>
</dbReference>
<keyword evidence="2" id="KW-0808">Transferase</keyword>
<protein>
    <submittedName>
        <fullName evidence="2">Protein kinase</fullName>
    </submittedName>
</protein>
<dbReference type="STRING" id="293826.Amet_3962"/>
<organism evidence="2 3">
    <name type="scientific">Alkaliphilus metalliredigens (strain QYMF)</name>
    <dbReference type="NCBI Taxonomy" id="293826"/>
    <lineage>
        <taxon>Bacteria</taxon>
        <taxon>Bacillati</taxon>
        <taxon>Bacillota</taxon>
        <taxon>Clostridia</taxon>
        <taxon>Peptostreptococcales</taxon>
        <taxon>Natronincolaceae</taxon>
        <taxon>Alkaliphilus</taxon>
    </lineage>
</organism>
<evidence type="ECO:0000313" key="2">
    <source>
        <dbReference type="EMBL" id="ABR50049.1"/>
    </source>
</evidence>
<gene>
    <name evidence="2" type="ordered locus">Amet_3962</name>
</gene>
<dbReference type="GO" id="GO:0004672">
    <property type="term" value="F:protein kinase activity"/>
    <property type="evidence" value="ECO:0007669"/>
    <property type="project" value="InterPro"/>
</dbReference>
<feature type="domain" description="Protein kinase" evidence="1">
    <location>
        <begin position="10"/>
        <end position="270"/>
    </location>
</feature>
<proteinExistence type="predicted"/>
<evidence type="ECO:0000259" key="1">
    <source>
        <dbReference type="PROSITE" id="PS50011"/>
    </source>
</evidence>
<sequence length="769" mass="90212">MAIINSWHNSFEIEGKATGGNANVYFVKDKLIDEKYALKELRFSVNNKRKKWYKNRETMIRFKNEISIAKENATTISGIIPIIYSCEQEYWYTMPIAEPIMQHIENKEIEEIVLGVVQLAETLELLHNKGISHRDIKPANIYYYNNRFSLGDFGLVDFPDNFENLTRTDRGLGAIFTIAPEMKRNPQKADGKKADVFSLAKSMWMFLSKDEKGFDGVYDYLDSSHSLRYLDRYRDTHLAEIDELLRDATDNNPDIRPTIKEFKERLKNWIDIYLDIDKSQASDWNFLNKQLFGLNPPESSSWRKVDKIIEVLNIIGRTPAYNHMLFHDKGGLDFSHAETAAEDGCIKLYDTIGFCYVVKPKILYFEGFDEKYKWNYFLLELDELNPIFENNNYFDSEYLVEDSPAHYVSAQYAQYGVYDYDAGTPLPEGFRTVYRYTKGKFLILLKRGPYNGISGTYDGRHGDCSADEFRDYINNLIKFSSELYAYAKCDDALKHLTDEEIEDRILSLKKINNNPFKTHFPERNNKNEVKEKFAEQEKSKVYIKENYNQWDFKTILQPCEIPSSQKIKFAFIFNSPDDHWSFELLSGENNYICTDGYIKKLNSTLEKECYFVYNRELAISLRDKLQQKVSEFLKENNLQDLEEYESCFSIKLIKSGKPTHLFTKQEIKEEMRKADDRFSNQLIIDEDGYAKVIKGDGYGYLFPVRHESWNAGNVYVGKYSKLSTLDDDYRASLQGWLLYLKSGRKQNMDYVHENANEEELLEEINKYYQ</sequence>
<dbReference type="Proteomes" id="UP000001572">
    <property type="component" value="Chromosome"/>
</dbReference>
<dbReference type="PROSITE" id="PS00108">
    <property type="entry name" value="PROTEIN_KINASE_ST"/>
    <property type="match status" value="1"/>
</dbReference>
<dbReference type="SMART" id="SM00220">
    <property type="entry name" value="S_TKc"/>
    <property type="match status" value="1"/>
</dbReference>
<reference evidence="3" key="1">
    <citation type="journal article" date="2016" name="Genome Announc.">
        <title>Complete genome sequence of Alkaliphilus metalliredigens strain QYMF, an alkaliphilic and metal-reducing bacterium isolated from borax-contaminated leachate ponds.</title>
        <authorList>
            <person name="Hwang C."/>
            <person name="Copeland A."/>
            <person name="Lucas S."/>
            <person name="Lapidus A."/>
            <person name="Barry K."/>
            <person name="Detter J.C."/>
            <person name="Glavina Del Rio T."/>
            <person name="Hammon N."/>
            <person name="Israni S."/>
            <person name="Dalin E."/>
            <person name="Tice H."/>
            <person name="Pitluck S."/>
            <person name="Chertkov O."/>
            <person name="Brettin T."/>
            <person name="Bruce D."/>
            <person name="Han C."/>
            <person name="Schmutz J."/>
            <person name="Larimer F."/>
            <person name="Land M.L."/>
            <person name="Hauser L."/>
            <person name="Kyrpides N."/>
            <person name="Mikhailova N."/>
            <person name="Ye Q."/>
            <person name="Zhou J."/>
            <person name="Richardson P."/>
            <person name="Fields M.W."/>
        </authorList>
    </citation>
    <scope>NUCLEOTIDE SEQUENCE [LARGE SCALE GENOMIC DNA]</scope>
    <source>
        <strain evidence="3">QYMF</strain>
    </source>
</reference>
<dbReference type="OrthoDB" id="9788659at2"/>
<dbReference type="RefSeq" id="WP_012065003.1">
    <property type="nucleotide sequence ID" value="NC_009633.1"/>
</dbReference>
<dbReference type="AlphaFoldDB" id="A6TV31"/>
<dbReference type="Pfam" id="PF00069">
    <property type="entry name" value="Pkinase"/>
    <property type="match status" value="1"/>
</dbReference>
<accession>A6TV31</accession>
<dbReference type="PANTHER" id="PTHR44167">
    <property type="entry name" value="OVARIAN-SPECIFIC SERINE/THREONINE-PROTEIN KINASE LOK-RELATED"/>
    <property type="match status" value="1"/>
</dbReference>